<feature type="region of interest" description="Disordered" evidence="1">
    <location>
        <begin position="37"/>
        <end position="61"/>
    </location>
</feature>
<proteinExistence type="predicted"/>
<comment type="caution">
    <text evidence="2">The sequence shown here is derived from an EMBL/GenBank/DDBJ whole genome shotgun (WGS) entry which is preliminary data.</text>
</comment>
<dbReference type="EMBL" id="LNQE01001865">
    <property type="protein sequence ID" value="KUG03900.1"/>
    <property type="molecule type" value="Genomic_DNA"/>
</dbReference>
<reference evidence="2" key="1">
    <citation type="journal article" date="2015" name="Proc. Natl. Acad. Sci. U.S.A.">
        <title>Networks of energetic and metabolic interactions define dynamics in microbial communities.</title>
        <authorList>
            <person name="Embree M."/>
            <person name="Liu J.K."/>
            <person name="Al-Bassam M.M."/>
            <person name="Zengler K."/>
        </authorList>
    </citation>
    <scope>NUCLEOTIDE SEQUENCE</scope>
</reference>
<feature type="compositionally biased region" description="Polar residues" evidence="1">
    <location>
        <begin position="47"/>
        <end position="59"/>
    </location>
</feature>
<organism evidence="2">
    <name type="scientific">hydrocarbon metagenome</name>
    <dbReference type="NCBI Taxonomy" id="938273"/>
    <lineage>
        <taxon>unclassified sequences</taxon>
        <taxon>metagenomes</taxon>
        <taxon>ecological metagenomes</taxon>
    </lineage>
</organism>
<gene>
    <name evidence="2" type="ORF">ASZ90_018680</name>
</gene>
<evidence type="ECO:0000256" key="1">
    <source>
        <dbReference type="SAM" id="MobiDB-lite"/>
    </source>
</evidence>
<dbReference type="AlphaFoldDB" id="A0A0W8E5L3"/>
<protein>
    <submittedName>
        <fullName evidence="2">Uncharacterized protein</fullName>
    </submittedName>
</protein>
<accession>A0A0W8E5L3</accession>
<name>A0A0W8E5L3_9ZZZZ</name>
<evidence type="ECO:0000313" key="2">
    <source>
        <dbReference type="EMBL" id="KUG03900.1"/>
    </source>
</evidence>
<sequence>MIMNRGAKLTILLILLVLSVFFTSSLALGAPHFLPGEINENGLAPEPQQSEGDGVSQESESLEDNILYIDGETKTQAEALPLESITIPPEPFMGAGATVVVPAETEPQLPQTGTGLLYSEAGCLLSIIGIMVKSR</sequence>